<dbReference type="Pfam" id="PF00756">
    <property type="entry name" value="Esterase"/>
    <property type="match status" value="1"/>
</dbReference>
<feature type="chain" id="PRO_5022062799" evidence="2">
    <location>
        <begin position="23"/>
        <end position="300"/>
    </location>
</feature>
<dbReference type="InterPro" id="IPR000801">
    <property type="entry name" value="Esterase-like"/>
</dbReference>
<dbReference type="GO" id="GO:0031176">
    <property type="term" value="F:endo-1,4-beta-xylanase activity"/>
    <property type="evidence" value="ECO:0007669"/>
    <property type="project" value="UniProtKB-EC"/>
</dbReference>
<dbReference type="AlphaFoldDB" id="A0A517NIZ6"/>
<feature type="signal peptide" evidence="2">
    <location>
        <begin position="1"/>
        <end position="22"/>
    </location>
</feature>
<dbReference type="Proteomes" id="UP000318538">
    <property type="component" value="Chromosome"/>
</dbReference>
<dbReference type="SUPFAM" id="SSF53474">
    <property type="entry name" value="alpha/beta-Hydrolases"/>
    <property type="match status" value="1"/>
</dbReference>
<evidence type="ECO:0000313" key="4">
    <source>
        <dbReference type="Proteomes" id="UP000318538"/>
    </source>
</evidence>
<keyword evidence="2" id="KW-0732">Signal</keyword>
<keyword evidence="3" id="KW-0858">Xylan degradation</keyword>
<dbReference type="EMBL" id="CP036525">
    <property type="protein sequence ID" value="QDT07107.1"/>
    <property type="molecule type" value="Genomic_DNA"/>
</dbReference>
<protein>
    <submittedName>
        <fullName evidence="3">Endo-1,4-beta-xylanase Z</fullName>
        <ecNumber evidence="3">3.2.1.8</ecNumber>
    </submittedName>
</protein>
<evidence type="ECO:0000256" key="2">
    <source>
        <dbReference type="SAM" id="SignalP"/>
    </source>
</evidence>
<keyword evidence="3" id="KW-0378">Hydrolase</keyword>
<accession>A0A517NIZ6</accession>
<dbReference type="EC" id="3.2.1.8" evidence="3"/>
<reference evidence="3 4" key="1">
    <citation type="submission" date="2019-02" db="EMBL/GenBank/DDBJ databases">
        <title>Deep-cultivation of Planctomycetes and their phenomic and genomic characterization uncovers novel biology.</title>
        <authorList>
            <person name="Wiegand S."/>
            <person name="Jogler M."/>
            <person name="Boedeker C."/>
            <person name="Pinto D."/>
            <person name="Vollmers J."/>
            <person name="Rivas-Marin E."/>
            <person name="Kohn T."/>
            <person name="Peeters S.H."/>
            <person name="Heuer A."/>
            <person name="Rast P."/>
            <person name="Oberbeckmann S."/>
            <person name="Bunk B."/>
            <person name="Jeske O."/>
            <person name="Meyerdierks A."/>
            <person name="Storesund J.E."/>
            <person name="Kallscheuer N."/>
            <person name="Luecker S."/>
            <person name="Lage O.M."/>
            <person name="Pohl T."/>
            <person name="Merkel B.J."/>
            <person name="Hornburger P."/>
            <person name="Mueller R.-W."/>
            <person name="Bruemmer F."/>
            <person name="Labrenz M."/>
            <person name="Spormann A.M."/>
            <person name="Op den Camp H."/>
            <person name="Overmann J."/>
            <person name="Amann R."/>
            <person name="Jetten M.S.M."/>
            <person name="Mascher T."/>
            <person name="Medema M.H."/>
            <person name="Devos D.P."/>
            <person name="Kaster A.-K."/>
            <person name="Ovreas L."/>
            <person name="Rohde M."/>
            <person name="Galperin M.Y."/>
            <person name="Jogler C."/>
        </authorList>
    </citation>
    <scope>NUCLEOTIDE SEQUENCE [LARGE SCALE GENOMIC DNA]</scope>
    <source>
        <strain evidence="3 4">K22_7</strain>
    </source>
</reference>
<dbReference type="GO" id="GO:0016747">
    <property type="term" value="F:acyltransferase activity, transferring groups other than amino-acyl groups"/>
    <property type="evidence" value="ECO:0007669"/>
    <property type="project" value="TreeGrafter"/>
</dbReference>
<name>A0A517NIZ6_9BACT</name>
<keyword evidence="4" id="KW-1185">Reference proteome</keyword>
<proteinExistence type="predicted"/>
<feature type="compositionally biased region" description="Basic and acidic residues" evidence="1">
    <location>
        <begin position="187"/>
        <end position="201"/>
    </location>
</feature>
<sequence length="300" mass="33810" precursor="true">MKTFAIQILASLMLLASSVASAQTSHHSVVKDVCTMTSQILGGERNYAIYLPPGYETSQRSYPVLYLLHGAGDDQTGWIQFGEVQHIADKAIADGVATQMVIVMPDADTGKRGYFNDIRGEWNYEDFFFDELIPHIESTYRVKADKRYRAVAGLSMGGGGAFMYAMHHPELFSSACPLSASTGSKNLDDAKARYNRPRRDESDAELEPVSDETIKAYVERHSALLLAENMPVDDLKSVRWYIDCGDDDFLYEGNSLVHIALRKRDVPHEFRIRDGGHRWSYWRSALPNVLQFVSESFHQN</sequence>
<dbReference type="RefSeq" id="WP_218933527.1">
    <property type="nucleotide sequence ID" value="NZ_CP036525.1"/>
</dbReference>
<dbReference type="Gene3D" id="3.40.50.1820">
    <property type="entry name" value="alpha/beta hydrolase"/>
    <property type="match status" value="1"/>
</dbReference>
<feature type="region of interest" description="Disordered" evidence="1">
    <location>
        <begin position="187"/>
        <end position="207"/>
    </location>
</feature>
<evidence type="ECO:0000313" key="3">
    <source>
        <dbReference type="EMBL" id="QDT07107.1"/>
    </source>
</evidence>
<dbReference type="InterPro" id="IPR050583">
    <property type="entry name" value="Mycobacterial_A85_antigen"/>
</dbReference>
<dbReference type="KEGG" id="rlc:K227x_55320"/>
<dbReference type="InterPro" id="IPR029058">
    <property type="entry name" value="AB_hydrolase_fold"/>
</dbReference>
<dbReference type="PANTHER" id="PTHR48098:SF1">
    <property type="entry name" value="DIACYLGLYCEROL ACYLTRANSFERASE_MYCOLYLTRANSFERASE AG85A"/>
    <property type="match status" value="1"/>
</dbReference>
<keyword evidence="3" id="KW-0624">Polysaccharide degradation</keyword>
<organism evidence="3 4">
    <name type="scientific">Rubripirellula lacrimiformis</name>
    <dbReference type="NCBI Taxonomy" id="1930273"/>
    <lineage>
        <taxon>Bacteria</taxon>
        <taxon>Pseudomonadati</taxon>
        <taxon>Planctomycetota</taxon>
        <taxon>Planctomycetia</taxon>
        <taxon>Pirellulales</taxon>
        <taxon>Pirellulaceae</taxon>
        <taxon>Rubripirellula</taxon>
    </lineage>
</organism>
<keyword evidence="3" id="KW-0119">Carbohydrate metabolism</keyword>
<dbReference type="PANTHER" id="PTHR48098">
    <property type="entry name" value="ENTEROCHELIN ESTERASE-RELATED"/>
    <property type="match status" value="1"/>
</dbReference>
<keyword evidence="3" id="KW-0326">Glycosidase</keyword>
<dbReference type="GO" id="GO:0045493">
    <property type="term" value="P:xylan catabolic process"/>
    <property type="evidence" value="ECO:0007669"/>
    <property type="project" value="UniProtKB-KW"/>
</dbReference>
<gene>
    <name evidence="3" type="primary">xynZ_4</name>
    <name evidence="3" type="ORF">K227x_55320</name>
</gene>
<evidence type="ECO:0000256" key="1">
    <source>
        <dbReference type="SAM" id="MobiDB-lite"/>
    </source>
</evidence>